<dbReference type="RefSeq" id="WP_247396342.1">
    <property type="nucleotide sequence ID" value="NZ_JAKNRV010000014.1"/>
</dbReference>
<protein>
    <recommendedName>
        <fullName evidence="3">Phage tail protein</fullName>
    </recommendedName>
</protein>
<dbReference type="EMBL" id="JAKNRV010000014">
    <property type="protein sequence ID" value="MCK1783431.1"/>
    <property type="molecule type" value="Genomic_DNA"/>
</dbReference>
<name>A0ABT0ED35_9PSED</name>
<proteinExistence type="predicted"/>
<gene>
    <name evidence="1" type="ORF">L9Z73_03360</name>
</gene>
<evidence type="ECO:0008006" key="3">
    <source>
        <dbReference type="Google" id="ProtNLM"/>
    </source>
</evidence>
<reference evidence="1 2" key="1">
    <citation type="submission" date="2022-02" db="EMBL/GenBank/DDBJ databases">
        <title>Comparative genomics of the first Antarctic Pseudomonas spp. capable of biotransforming 2,4,6-Trinitrotoluene.</title>
        <authorList>
            <person name="Cabrera M.A."/>
            <person name="Marquez S.L."/>
            <person name="Perez-Donoso J.M."/>
        </authorList>
    </citation>
    <scope>NUCLEOTIDE SEQUENCE [LARGE SCALE GENOMIC DNA]</scope>
    <source>
        <strain evidence="1 2">TNT11</strain>
    </source>
</reference>
<evidence type="ECO:0000313" key="1">
    <source>
        <dbReference type="EMBL" id="MCK1783431.1"/>
    </source>
</evidence>
<evidence type="ECO:0000313" key="2">
    <source>
        <dbReference type="Proteomes" id="UP001317085"/>
    </source>
</evidence>
<sequence length="514" mass="52687">MPTNDFLPFGSAVGANVSTQAEYVALAARANGFTAGTAVSKQLNKAWRQSSVISATLAQFIADQSGNDVLDDGNLATIQTNLGLAIKAAIASGIPYATQVQAEAGTSTTTVMSPLRVFQAIAKVVTQATESMFGWLKIATQALVNAGVDDSTALTPKKLATAIQSQALTAFTTAGSSGALTLTPVPAVQLYAAPLRFRVKFSQNSTGTDTINVSGLGVKSLKQYDPSGAKLPAVFAANQLSDIEYDGTDFVLLDQLPTTVSQGIRGNAAKLFAAANGTSANVVLTADMITVANAAGNCLTLRTISLTLNTAATASATVSGMTTGAVAVSTVYAGYIWYNSTTGAMVATGDSSFVTPTAPAAGFDYWCRWGSFRTDGTANKYPLNFTQAGRRCRYRVAAGTNVAGLPLMGSGTAGSTSAPTWVGLSVAGFAPPTAISVSIVLSVQNGASAIVAPNNAYGPWQSSSNSPPVAIGANATLFSVAQSADIQLEQSNIIYWASSTASNILTCSGWEDSF</sequence>
<accession>A0ABT0ED35</accession>
<comment type="caution">
    <text evidence="1">The sequence shown here is derived from an EMBL/GenBank/DDBJ whole genome shotgun (WGS) entry which is preliminary data.</text>
</comment>
<organism evidence="1 2">
    <name type="scientific">Pseudomonas emilianonis</name>
    <dbReference type="NCBI Taxonomy" id="2915812"/>
    <lineage>
        <taxon>Bacteria</taxon>
        <taxon>Pseudomonadati</taxon>
        <taxon>Pseudomonadota</taxon>
        <taxon>Gammaproteobacteria</taxon>
        <taxon>Pseudomonadales</taxon>
        <taxon>Pseudomonadaceae</taxon>
        <taxon>Pseudomonas</taxon>
    </lineage>
</organism>
<dbReference type="Proteomes" id="UP001317085">
    <property type="component" value="Unassembled WGS sequence"/>
</dbReference>
<keyword evidence="2" id="KW-1185">Reference proteome</keyword>